<comment type="caution">
    <text evidence="4">The sequence shown here is derived from an EMBL/GenBank/DDBJ whole genome shotgun (WGS) entry which is preliminary data.</text>
</comment>
<organism evidence="4 5">
    <name type="scientific">Halalkalibacter nanhaiisediminis</name>
    <dbReference type="NCBI Taxonomy" id="688079"/>
    <lineage>
        <taxon>Bacteria</taxon>
        <taxon>Bacillati</taxon>
        <taxon>Bacillota</taxon>
        <taxon>Bacilli</taxon>
        <taxon>Bacillales</taxon>
        <taxon>Bacillaceae</taxon>
        <taxon>Halalkalibacter</taxon>
    </lineage>
</organism>
<dbReference type="Proteomes" id="UP000315711">
    <property type="component" value="Unassembled WGS sequence"/>
</dbReference>
<dbReference type="GO" id="GO:0003677">
    <property type="term" value="F:DNA binding"/>
    <property type="evidence" value="ECO:0007669"/>
    <property type="project" value="InterPro"/>
</dbReference>
<name>A0A562QD07_9BACI</name>
<keyword evidence="5" id="KW-1185">Reference proteome</keyword>
<keyword evidence="2" id="KW-0804">Transcription</keyword>
<gene>
    <name evidence="4" type="ORF">IQ10_02835</name>
</gene>
<evidence type="ECO:0000313" key="5">
    <source>
        <dbReference type="Proteomes" id="UP000315711"/>
    </source>
</evidence>
<proteinExistence type="predicted"/>
<evidence type="ECO:0000256" key="2">
    <source>
        <dbReference type="ARBA" id="ARBA00023163"/>
    </source>
</evidence>
<dbReference type="OrthoDB" id="2354672at2"/>
<dbReference type="GO" id="GO:0006355">
    <property type="term" value="P:regulation of DNA-templated transcription"/>
    <property type="evidence" value="ECO:0007669"/>
    <property type="project" value="InterPro"/>
</dbReference>
<protein>
    <submittedName>
        <fullName evidence="4">Uncharacterized protein YpbB</fullName>
    </submittedName>
</protein>
<dbReference type="InterPro" id="IPR029491">
    <property type="entry name" value="Helicase_HTH"/>
</dbReference>
<feature type="domain" description="Helicase Helix-turn-helix" evidence="3">
    <location>
        <begin position="256"/>
        <end position="344"/>
    </location>
</feature>
<keyword evidence="1" id="KW-0805">Transcription regulation</keyword>
<reference evidence="4 5" key="1">
    <citation type="journal article" date="2015" name="Stand. Genomic Sci.">
        <title>Genomic Encyclopedia of Bacterial and Archaeal Type Strains, Phase III: the genomes of soil and plant-associated and newly described type strains.</title>
        <authorList>
            <person name="Whitman W.B."/>
            <person name="Woyke T."/>
            <person name="Klenk H.P."/>
            <person name="Zhou Y."/>
            <person name="Lilburn T.G."/>
            <person name="Beck B.J."/>
            <person name="De Vos P."/>
            <person name="Vandamme P."/>
            <person name="Eisen J.A."/>
            <person name="Garrity G."/>
            <person name="Hugenholtz P."/>
            <person name="Kyrpides N.C."/>
        </authorList>
    </citation>
    <scope>NUCLEOTIDE SEQUENCE [LARGE SCALE GENOMIC DNA]</scope>
    <source>
        <strain evidence="4 5">CGMCC 1.10116</strain>
    </source>
</reference>
<dbReference type="Pfam" id="PF14493">
    <property type="entry name" value="HTH_40"/>
    <property type="match status" value="1"/>
</dbReference>
<dbReference type="PIRSF" id="PIRSF021350">
    <property type="entry name" value="UCP021350"/>
    <property type="match status" value="1"/>
</dbReference>
<evidence type="ECO:0000313" key="4">
    <source>
        <dbReference type="EMBL" id="TWI54614.1"/>
    </source>
</evidence>
<accession>A0A562QD07</accession>
<dbReference type="AlphaFoldDB" id="A0A562QD07"/>
<sequence>MDTRQGVIATVLAAFKAERSIYGAYHLLKGKKSAQTIQDGSFFSILAYFGVLPTLSRAEIEKDIEVMISNQEAVCTYHDNILLTELGQEKLKQFHLERPLLRHLKGWQYHSYTETVWQRLCLYLQALSHLQAENHSFYPITHKTHIQVWVKQHLPRAHEDREQLLALLHDELVTFLSTCQNEQGLIFVHQLSGKGKIGLTRKQLAEQMNIDETDLYLSHIATLHQLFRIIENEPELYSVLSRFTEDMKKEFVLTESARQTFYMLKQGHTVQDISKRRKLKESTIEDHIVEIALVDPHFSLAPFVNKEIEQAILTLLEGLQTSRLRELKEKLPETVTYFMIRLVLARKKVDHGT</sequence>
<evidence type="ECO:0000259" key="3">
    <source>
        <dbReference type="Pfam" id="PF14493"/>
    </source>
</evidence>
<dbReference type="InterPro" id="IPR008308">
    <property type="entry name" value="YpbB-like"/>
</dbReference>
<dbReference type="RefSeq" id="WP_144451086.1">
    <property type="nucleotide sequence ID" value="NZ_VLKZ01000008.1"/>
</dbReference>
<dbReference type="InterPro" id="IPR016032">
    <property type="entry name" value="Sig_transdc_resp-reg_C-effctor"/>
</dbReference>
<dbReference type="SUPFAM" id="SSF46894">
    <property type="entry name" value="C-terminal effector domain of the bipartite response regulators"/>
    <property type="match status" value="1"/>
</dbReference>
<evidence type="ECO:0000256" key="1">
    <source>
        <dbReference type="ARBA" id="ARBA00023015"/>
    </source>
</evidence>
<dbReference type="EMBL" id="VLKZ01000008">
    <property type="protein sequence ID" value="TWI54614.1"/>
    <property type="molecule type" value="Genomic_DNA"/>
</dbReference>